<dbReference type="EMBL" id="GBRH01164240">
    <property type="protein sequence ID" value="JAE33656.1"/>
    <property type="molecule type" value="Transcribed_RNA"/>
</dbReference>
<name>A0A0A9HFN6_ARUDO</name>
<reference evidence="1" key="2">
    <citation type="journal article" date="2015" name="Data Brief">
        <title>Shoot transcriptome of the giant reed, Arundo donax.</title>
        <authorList>
            <person name="Barrero R.A."/>
            <person name="Guerrero F.D."/>
            <person name="Moolhuijzen P."/>
            <person name="Goolsby J.A."/>
            <person name="Tidwell J."/>
            <person name="Bellgard S.E."/>
            <person name="Bellgard M.I."/>
        </authorList>
    </citation>
    <scope>NUCLEOTIDE SEQUENCE</scope>
    <source>
        <tissue evidence="1">Shoot tissue taken approximately 20 cm above the soil surface</tissue>
    </source>
</reference>
<evidence type="ECO:0000313" key="1">
    <source>
        <dbReference type="EMBL" id="JAE33656.1"/>
    </source>
</evidence>
<proteinExistence type="predicted"/>
<reference evidence="1" key="1">
    <citation type="submission" date="2014-09" db="EMBL/GenBank/DDBJ databases">
        <authorList>
            <person name="Magalhaes I.L.F."/>
            <person name="Oliveira U."/>
            <person name="Santos F.R."/>
            <person name="Vidigal T.H.D.A."/>
            <person name="Brescovit A.D."/>
            <person name="Santos A.J."/>
        </authorList>
    </citation>
    <scope>NUCLEOTIDE SEQUENCE</scope>
    <source>
        <tissue evidence="1">Shoot tissue taken approximately 20 cm above the soil surface</tissue>
    </source>
</reference>
<sequence>MYSDLQLILYNFPDQYPIWASY</sequence>
<dbReference type="AlphaFoldDB" id="A0A0A9HFN6"/>
<protein>
    <submittedName>
        <fullName evidence="1">Uncharacterized protein</fullName>
    </submittedName>
</protein>
<accession>A0A0A9HFN6</accession>
<organism evidence="1">
    <name type="scientific">Arundo donax</name>
    <name type="common">Giant reed</name>
    <name type="synonym">Donax arundinaceus</name>
    <dbReference type="NCBI Taxonomy" id="35708"/>
    <lineage>
        <taxon>Eukaryota</taxon>
        <taxon>Viridiplantae</taxon>
        <taxon>Streptophyta</taxon>
        <taxon>Embryophyta</taxon>
        <taxon>Tracheophyta</taxon>
        <taxon>Spermatophyta</taxon>
        <taxon>Magnoliopsida</taxon>
        <taxon>Liliopsida</taxon>
        <taxon>Poales</taxon>
        <taxon>Poaceae</taxon>
        <taxon>PACMAD clade</taxon>
        <taxon>Arundinoideae</taxon>
        <taxon>Arundineae</taxon>
        <taxon>Arundo</taxon>
    </lineage>
</organism>